<gene>
    <name evidence="1" type="ORF">DES51_108207</name>
</gene>
<evidence type="ECO:0000313" key="1">
    <source>
        <dbReference type="EMBL" id="PXX78279.1"/>
    </source>
</evidence>
<dbReference type="STRING" id="1034346.GCA_000313565_00391"/>
<dbReference type="EMBL" id="QJKH01000008">
    <property type="protein sequence ID" value="PXX78279.1"/>
    <property type="molecule type" value="Genomic_DNA"/>
</dbReference>
<proteinExistence type="predicted"/>
<comment type="caution">
    <text evidence="1">The sequence shown here is derived from an EMBL/GenBank/DDBJ whole genome shotgun (WGS) entry which is preliminary data.</text>
</comment>
<name>A0A318KKH1_9FIRM</name>
<dbReference type="SUPFAM" id="SSF52833">
    <property type="entry name" value="Thioredoxin-like"/>
    <property type="match status" value="1"/>
</dbReference>
<dbReference type="CDD" id="cd02947">
    <property type="entry name" value="TRX_family"/>
    <property type="match status" value="1"/>
</dbReference>
<dbReference type="AlphaFoldDB" id="A0A318KKH1"/>
<evidence type="ECO:0000313" key="2">
    <source>
        <dbReference type="Proteomes" id="UP000247612"/>
    </source>
</evidence>
<keyword evidence="2" id="KW-1185">Reference proteome</keyword>
<dbReference type="OrthoDB" id="1643357at2"/>
<accession>A0A318KKH1</accession>
<dbReference type="Proteomes" id="UP000247612">
    <property type="component" value="Unassembled WGS sequence"/>
</dbReference>
<protein>
    <submittedName>
        <fullName evidence="1">Thioredoxin-like protein</fullName>
    </submittedName>
</protein>
<reference evidence="1 2" key="1">
    <citation type="submission" date="2018-05" db="EMBL/GenBank/DDBJ databases">
        <title>Genomic Encyclopedia of Type Strains, Phase IV (KMG-IV): sequencing the most valuable type-strain genomes for metagenomic binning, comparative biology and taxonomic classification.</title>
        <authorList>
            <person name="Goeker M."/>
        </authorList>
    </citation>
    <scope>NUCLEOTIDE SEQUENCE [LARGE SCALE GENOMIC DNA]</scope>
    <source>
        <strain evidence="1 2">JC118</strain>
    </source>
</reference>
<dbReference type="Gene3D" id="3.40.30.10">
    <property type="entry name" value="Glutaredoxin"/>
    <property type="match status" value="1"/>
</dbReference>
<dbReference type="InterPro" id="IPR036249">
    <property type="entry name" value="Thioredoxin-like_sf"/>
</dbReference>
<organism evidence="1 2">
    <name type="scientific">Dielma fastidiosa</name>
    <dbReference type="NCBI Taxonomy" id="1034346"/>
    <lineage>
        <taxon>Bacteria</taxon>
        <taxon>Bacillati</taxon>
        <taxon>Bacillota</taxon>
        <taxon>Erysipelotrichia</taxon>
        <taxon>Erysipelotrichales</taxon>
        <taxon>Erysipelotrichaceae</taxon>
        <taxon>Dielma</taxon>
    </lineage>
</organism>
<dbReference type="RefSeq" id="WP_022936694.1">
    <property type="nucleotide sequence ID" value="NZ_CABKRQ010000001.1"/>
</dbReference>
<sequence length="99" mass="11192">MKKFKLIQLNGDVCAGCAQNLPVVRQVLANRDDCDFVEIGELEEIAKIVRRYGLTHLPALVLLGNNEFIGEVHGYQPEEILAVWLDAKIEQFNRQGERA</sequence>